<accession>A0ACB9BEK3</accession>
<evidence type="ECO:0000313" key="2">
    <source>
        <dbReference type="Proteomes" id="UP001055811"/>
    </source>
</evidence>
<evidence type="ECO:0000313" key="1">
    <source>
        <dbReference type="EMBL" id="KAI3720929.1"/>
    </source>
</evidence>
<name>A0ACB9BEK3_CICIN</name>
<dbReference type="Proteomes" id="UP001055811">
    <property type="component" value="Linkage Group LG06"/>
</dbReference>
<reference evidence="1 2" key="2">
    <citation type="journal article" date="2022" name="Mol. Ecol. Resour.">
        <title>The genomes of chicory, endive, great burdock and yacon provide insights into Asteraceae paleo-polyploidization history and plant inulin production.</title>
        <authorList>
            <person name="Fan W."/>
            <person name="Wang S."/>
            <person name="Wang H."/>
            <person name="Wang A."/>
            <person name="Jiang F."/>
            <person name="Liu H."/>
            <person name="Zhao H."/>
            <person name="Xu D."/>
            <person name="Zhang Y."/>
        </authorList>
    </citation>
    <scope>NUCLEOTIDE SEQUENCE [LARGE SCALE GENOMIC DNA]</scope>
    <source>
        <strain evidence="2">cv. Punajuju</strain>
        <tissue evidence="1">Leaves</tissue>
    </source>
</reference>
<proteinExistence type="predicted"/>
<organism evidence="1 2">
    <name type="scientific">Cichorium intybus</name>
    <name type="common">Chicory</name>
    <dbReference type="NCBI Taxonomy" id="13427"/>
    <lineage>
        <taxon>Eukaryota</taxon>
        <taxon>Viridiplantae</taxon>
        <taxon>Streptophyta</taxon>
        <taxon>Embryophyta</taxon>
        <taxon>Tracheophyta</taxon>
        <taxon>Spermatophyta</taxon>
        <taxon>Magnoliopsida</taxon>
        <taxon>eudicotyledons</taxon>
        <taxon>Gunneridae</taxon>
        <taxon>Pentapetalae</taxon>
        <taxon>asterids</taxon>
        <taxon>campanulids</taxon>
        <taxon>Asterales</taxon>
        <taxon>Asteraceae</taxon>
        <taxon>Cichorioideae</taxon>
        <taxon>Cichorieae</taxon>
        <taxon>Cichoriinae</taxon>
        <taxon>Cichorium</taxon>
    </lineage>
</organism>
<gene>
    <name evidence="1" type="ORF">L2E82_31928</name>
</gene>
<keyword evidence="2" id="KW-1185">Reference proteome</keyword>
<reference evidence="2" key="1">
    <citation type="journal article" date="2022" name="Mol. Ecol. Resour.">
        <title>The genomes of chicory, endive, great burdock and yacon provide insights into Asteraceae palaeo-polyploidization history and plant inulin production.</title>
        <authorList>
            <person name="Fan W."/>
            <person name="Wang S."/>
            <person name="Wang H."/>
            <person name="Wang A."/>
            <person name="Jiang F."/>
            <person name="Liu H."/>
            <person name="Zhao H."/>
            <person name="Xu D."/>
            <person name="Zhang Y."/>
        </authorList>
    </citation>
    <scope>NUCLEOTIDE SEQUENCE [LARGE SCALE GENOMIC DNA]</scope>
    <source>
        <strain evidence="2">cv. Punajuju</strain>
    </source>
</reference>
<protein>
    <submittedName>
        <fullName evidence="1">Uncharacterized protein</fullName>
    </submittedName>
</protein>
<sequence>MDKSKEKLVETLISGRNSAKRLQNILRRKVDNDGSVSIDNLVMEVLGSFAGSLSVLNSFHWGEFYGVPVSPRVDLACSVDRVPGFYSRETGKNRAPGVRQRRGSYKIRRTIDSRVITSGTIKDGYAWRKYGQKEILNSKFPRCYFRCTYKHALGCNALKQVQKLGDESNRFHITYLGHHTCPPPNTFAHPNIIIDRKDSNVHHDLPNNPSTVTNVHIDPSLKHNLSAPNDAHPFSALVWKETMINDIETFKNYGILSDIPFAEVFFS</sequence>
<comment type="caution">
    <text evidence="1">The sequence shown here is derived from an EMBL/GenBank/DDBJ whole genome shotgun (WGS) entry which is preliminary data.</text>
</comment>
<dbReference type="EMBL" id="CM042014">
    <property type="protein sequence ID" value="KAI3720929.1"/>
    <property type="molecule type" value="Genomic_DNA"/>
</dbReference>